<dbReference type="PANTHER" id="PTHR35580">
    <property type="entry name" value="CELL SURFACE GLYCOPROTEIN (S-LAYER PROTEIN)-LIKE PROTEIN"/>
    <property type="match status" value="1"/>
</dbReference>
<feature type="domain" description="Secretion system C-terminal sorting" evidence="1">
    <location>
        <begin position="668"/>
        <end position="730"/>
    </location>
</feature>
<proteinExistence type="predicted"/>
<evidence type="ECO:0000313" key="2">
    <source>
        <dbReference type="EMBL" id="OJX57663.1"/>
    </source>
</evidence>
<dbReference type="NCBIfam" id="TIGR04183">
    <property type="entry name" value="Por_Secre_tail"/>
    <property type="match status" value="1"/>
</dbReference>
<dbReference type="EMBL" id="MKVH01000021">
    <property type="protein sequence ID" value="OJX57663.1"/>
    <property type="molecule type" value="Genomic_DNA"/>
</dbReference>
<dbReference type="Pfam" id="PF18962">
    <property type="entry name" value="Por_Secre_tail"/>
    <property type="match status" value="1"/>
</dbReference>
<dbReference type="AlphaFoldDB" id="A0A1M3KYV0"/>
<protein>
    <recommendedName>
        <fullName evidence="1">Secretion system C-terminal sorting domain-containing protein</fullName>
    </recommendedName>
</protein>
<comment type="caution">
    <text evidence="2">The sequence shown here is derived from an EMBL/GenBank/DDBJ whole genome shotgun (WGS) entry which is preliminary data.</text>
</comment>
<dbReference type="STRING" id="1895771.BGO89_06745"/>
<name>A0A1M3KYV0_9BACT</name>
<dbReference type="InterPro" id="IPR026444">
    <property type="entry name" value="Secre_tail"/>
</dbReference>
<evidence type="ECO:0000259" key="1">
    <source>
        <dbReference type="Pfam" id="PF18962"/>
    </source>
</evidence>
<gene>
    <name evidence="2" type="ORF">BGO89_06745</name>
</gene>
<dbReference type="PANTHER" id="PTHR35580:SF1">
    <property type="entry name" value="PHYTASE-LIKE DOMAIN-CONTAINING PROTEIN"/>
    <property type="match status" value="1"/>
</dbReference>
<evidence type="ECO:0000313" key="3">
    <source>
        <dbReference type="Proteomes" id="UP000184233"/>
    </source>
</evidence>
<reference evidence="2 3" key="1">
    <citation type="submission" date="2016-09" db="EMBL/GenBank/DDBJ databases">
        <title>Genome-resolved meta-omics ties microbial dynamics to process performance in biotechnology for thiocyanate degradation.</title>
        <authorList>
            <person name="Kantor R.S."/>
            <person name="Huddy R.J."/>
            <person name="Iyer R."/>
            <person name="Thomas B.C."/>
            <person name="Brown C.T."/>
            <person name="Anantharaman K."/>
            <person name="Tringe S."/>
            <person name="Hettich R.L."/>
            <person name="Harrison S.T."/>
            <person name="Banfield J.F."/>
        </authorList>
    </citation>
    <scope>NUCLEOTIDE SEQUENCE [LARGE SCALE GENOMIC DNA]</scope>
    <source>
        <strain evidence="2">59-99</strain>
    </source>
</reference>
<accession>A0A1M3KYV0</accession>
<dbReference type="InterPro" id="IPR052918">
    <property type="entry name" value="Motility_Chemotaxis_Reg"/>
</dbReference>
<sequence length="739" mass="81958">MSAVAQPGDVFIAYPSKGGGVRYVTGTADATYQVTTSGIGARVRGRWDTTRAATTFTTFTNRAGTRIEPEEAVDYPVRIYNDEWPDGIEVKAYRRLVIRGTSGGGALVASANYGHMSLGLRGMVKEMPIGPTKGLDLSRALGVRDAVAAPRLQGMTTDGEQLLGLETEVQVLDPVMISDPRIMFATYAEENARANFDNEGNIWLWGYAPFFPAIPITPELVDDSIPQRVARTTKMTRDRRILWSTYGGTYELQGEGKITFDRDNNLVAVITAITRPPRSSGTYQEFPRGLNDILVMKMGPDGRLQWCTLVGGSGDELHPFVSTDEHGNIYVVYATTSDDLDVTDSLLNRKPNFPRRYDIGITSITTDGKHFRWGTYWSSLDRRDPMDTVYVGSHPGGIACDGQGGVIVGMSEVDPYLLPVTPGAWMTEQKGAREALLTRFSTEGTLLWSTLISTTGDDYMFQLRKENDSTIFMQFEQDYRRLFSQFPRMAAIGVPGYDSTTKGNHSFVLRFGLDGRPRYLWAPWETRPLYPNFVPTGDGHYYRWAYNNRIKESSTPDSFPYMPAYYRGVRGAHLEASFAIIDREYQPVFISSLLGLTYDQVKWATGYQGYLLLGGWSFSRGACLTDTLWGAGYKNDGDEMPYMVLLKPFWTTSVEPEPQPGAQPPLQVFPNPANDILTVNAESPVTTAELIDMLGRVVMDLPGAESGILQINMSGVASGTYLVRCVAQSGVRQSMVVKR</sequence>
<organism evidence="2 3">
    <name type="scientific">Candidatus Kapaibacterium thiocyanatum</name>
    <dbReference type="NCBI Taxonomy" id="1895771"/>
    <lineage>
        <taxon>Bacteria</taxon>
        <taxon>Pseudomonadati</taxon>
        <taxon>Candidatus Kapaibacteriota</taxon>
        <taxon>Candidatus Kapaibacteriia</taxon>
        <taxon>Candidatus Kapaibacteriales</taxon>
        <taxon>Candidatus Kapaibacteriaceae</taxon>
        <taxon>Candidatus Kapaibacterium</taxon>
    </lineage>
</organism>
<dbReference type="Proteomes" id="UP000184233">
    <property type="component" value="Unassembled WGS sequence"/>
</dbReference>